<keyword evidence="2" id="KW-1185">Reference proteome</keyword>
<dbReference type="EMBL" id="JBEPLJ010000014">
    <property type="protein sequence ID" value="MET3587504.1"/>
    <property type="molecule type" value="Genomic_DNA"/>
</dbReference>
<accession>A0ABV2HAE2</accession>
<comment type="caution">
    <text evidence="1">The sequence shown here is derived from an EMBL/GenBank/DDBJ whole genome shotgun (WGS) entry which is preliminary data.</text>
</comment>
<evidence type="ECO:0000313" key="1">
    <source>
        <dbReference type="EMBL" id="MET3587504.1"/>
    </source>
</evidence>
<organism evidence="1 2">
    <name type="scientific">Pseudorhizobium tarimense</name>
    <dbReference type="NCBI Taxonomy" id="1079109"/>
    <lineage>
        <taxon>Bacteria</taxon>
        <taxon>Pseudomonadati</taxon>
        <taxon>Pseudomonadota</taxon>
        <taxon>Alphaproteobacteria</taxon>
        <taxon>Hyphomicrobiales</taxon>
        <taxon>Rhizobiaceae</taxon>
        <taxon>Rhizobium/Agrobacterium group</taxon>
        <taxon>Pseudorhizobium</taxon>
    </lineage>
</organism>
<reference evidence="1 2" key="1">
    <citation type="submission" date="2024-06" db="EMBL/GenBank/DDBJ databases">
        <title>Genomic Encyclopedia of Type Strains, Phase IV (KMG-IV): sequencing the most valuable type-strain genomes for metagenomic binning, comparative biology and taxonomic classification.</title>
        <authorList>
            <person name="Goeker M."/>
        </authorList>
    </citation>
    <scope>NUCLEOTIDE SEQUENCE [LARGE SCALE GENOMIC DNA]</scope>
    <source>
        <strain evidence="1 2">DSM 105042</strain>
    </source>
</reference>
<proteinExistence type="predicted"/>
<name>A0ABV2HAE2_9HYPH</name>
<sequence length="78" mass="9104">MQRRHDYFPAVIYPEDLNRLWSATNSAVKQLVREGAEVESEAVARLVVQFYRRGLVDPKKLENVAVLFAQSKLYRRNP</sequence>
<dbReference type="Proteomes" id="UP001549031">
    <property type="component" value="Unassembled WGS sequence"/>
</dbReference>
<protein>
    <submittedName>
        <fullName evidence="1">Uncharacterized protein</fullName>
    </submittedName>
</protein>
<gene>
    <name evidence="1" type="ORF">ABID21_003629</name>
</gene>
<evidence type="ECO:0000313" key="2">
    <source>
        <dbReference type="Proteomes" id="UP001549031"/>
    </source>
</evidence>